<dbReference type="PROSITE" id="PS50931">
    <property type="entry name" value="HTH_LYSR"/>
    <property type="match status" value="1"/>
</dbReference>
<dbReference type="OrthoDB" id="8675247at2"/>
<reference evidence="6 7" key="1">
    <citation type="submission" date="2018-10" db="EMBL/GenBank/DDBJ databases">
        <title>Draft genome sequence of Aquitalea MWU14-2217 isolated from a wild cranberry bog in Provincetown, Massachusetts.</title>
        <authorList>
            <person name="Ebadzadsahrai G."/>
            <person name="Soby S."/>
        </authorList>
    </citation>
    <scope>NUCLEOTIDE SEQUENCE [LARGE SCALE GENOMIC DNA]</scope>
    <source>
        <strain evidence="6 7">MWU14-2217</strain>
    </source>
</reference>
<evidence type="ECO:0000256" key="4">
    <source>
        <dbReference type="ARBA" id="ARBA00023163"/>
    </source>
</evidence>
<dbReference type="FunFam" id="1.10.10.10:FF:000001">
    <property type="entry name" value="LysR family transcriptional regulator"/>
    <property type="match status" value="1"/>
</dbReference>
<evidence type="ECO:0000313" key="7">
    <source>
        <dbReference type="Proteomes" id="UP000274139"/>
    </source>
</evidence>
<evidence type="ECO:0000256" key="1">
    <source>
        <dbReference type="ARBA" id="ARBA00009437"/>
    </source>
</evidence>
<dbReference type="InterPro" id="IPR036390">
    <property type="entry name" value="WH_DNA-bd_sf"/>
</dbReference>
<keyword evidence="4" id="KW-0804">Transcription</keyword>
<gene>
    <name evidence="6" type="ORF">EAY64_02555</name>
</gene>
<dbReference type="PANTHER" id="PTHR30419:SF30">
    <property type="entry name" value="LYSR FAMILY TRANSCRIPTIONAL REGULATOR"/>
    <property type="match status" value="1"/>
</dbReference>
<dbReference type="InterPro" id="IPR050950">
    <property type="entry name" value="HTH-type_LysR_regulators"/>
</dbReference>
<keyword evidence="2" id="KW-0805">Transcription regulation</keyword>
<dbReference type="Gene3D" id="3.40.190.290">
    <property type="match status" value="1"/>
</dbReference>
<feature type="domain" description="HTH lysR-type" evidence="5">
    <location>
        <begin position="6"/>
        <end position="63"/>
    </location>
</feature>
<dbReference type="GO" id="GO:0005829">
    <property type="term" value="C:cytosol"/>
    <property type="evidence" value="ECO:0007669"/>
    <property type="project" value="TreeGrafter"/>
</dbReference>
<dbReference type="GO" id="GO:0003700">
    <property type="term" value="F:DNA-binding transcription factor activity"/>
    <property type="evidence" value="ECO:0007669"/>
    <property type="project" value="InterPro"/>
</dbReference>
<dbReference type="EMBL" id="RFAR01000007">
    <property type="protein sequence ID" value="RMD01364.1"/>
    <property type="molecule type" value="Genomic_DNA"/>
</dbReference>
<accession>A0A454JMN3</accession>
<dbReference type="Pfam" id="PF03466">
    <property type="entry name" value="LysR_substrate"/>
    <property type="match status" value="1"/>
</dbReference>
<evidence type="ECO:0000313" key="6">
    <source>
        <dbReference type="EMBL" id="RMD01364.1"/>
    </source>
</evidence>
<dbReference type="InterPro" id="IPR005119">
    <property type="entry name" value="LysR_subst-bd"/>
</dbReference>
<dbReference type="PANTHER" id="PTHR30419">
    <property type="entry name" value="HTH-TYPE TRANSCRIPTIONAL REGULATOR YBHD"/>
    <property type="match status" value="1"/>
</dbReference>
<dbReference type="InterPro" id="IPR000847">
    <property type="entry name" value="LysR_HTH_N"/>
</dbReference>
<sequence length="302" mass="33493">MARINFELNELQAFIAVAEKSSFKAAAETLYLSQPALSRRIDKLEQALQVRLLERTTRSVRLTGEGEHFLQHALAVVEELEAAMHGMGQRQQLRCGMLTIASIPSVAQQLLPEVLAVFAREHPQHRLRVIDENAQEVLASVLDGRADLGINFIGGEDPGIDFLPLLTERYLLVVRRDHRLASRSSVRWQELAGEKLVSVSPHSSNRLLIDHQLAALAERPQVYYEANHLSGAYGMVLAGMGPVIVPELSLTQAQKHMLVGIEISEPALSRTLGLIQRKGSHHSPLLQQLIDQLKLAFSQGQP</sequence>
<protein>
    <submittedName>
        <fullName evidence="6">LysR family transcriptional regulator</fullName>
    </submittedName>
</protein>
<dbReference type="Gene3D" id="1.10.10.10">
    <property type="entry name" value="Winged helix-like DNA-binding domain superfamily/Winged helix DNA-binding domain"/>
    <property type="match status" value="1"/>
</dbReference>
<keyword evidence="7" id="KW-1185">Reference proteome</keyword>
<dbReference type="InterPro" id="IPR036388">
    <property type="entry name" value="WH-like_DNA-bd_sf"/>
</dbReference>
<name>A0A454JMN3_9NEIS</name>
<comment type="similarity">
    <text evidence="1">Belongs to the LysR transcriptional regulatory family.</text>
</comment>
<dbReference type="RefSeq" id="WP_103523221.1">
    <property type="nucleotide sequence ID" value="NZ_JAIZDC010000001.1"/>
</dbReference>
<dbReference type="CDD" id="cd08440">
    <property type="entry name" value="PBP2_LTTR_like_4"/>
    <property type="match status" value="1"/>
</dbReference>
<proteinExistence type="inferred from homology"/>
<dbReference type="SUPFAM" id="SSF53850">
    <property type="entry name" value="Periplasmic binding protein-like II"/>
    <property type="match status" value="1"/>
</dbReference>
<dbReference type="PRINTS" id="PR00039">
    <property type="entry name" value="HTHLYSR"/>
</dbReference>
<organism evidence="6 7">
    <name type="scientific">Aquitalea palustris</name>
    <dbReference type="NCBI Taxonomy" id="2480983"/>
    <lineage>
        <taxon>Bacteria</taxon>
        <taxon>Pseudomonadati</taxon>
        <taxon>Pseudomonadota</taxon>
        <taxon>Betaproteobacteria</taxon>
        <taxon>Neisseriales</taxon>
        <taxon>Chromobacteriaceae</taxon>
        <taxon>Aquitalea</taxon>
    </lineage>
</organism>
<dbReference type="AlphaFoldDB" id="A0A454JMN3"/>
<evidence type="ECO:0000256" key="3">
    <source>
        <dbReference type="ARBA" id="ARBA00023125"/>
    </source>
</evidence>
<evidence type="ECO:0000259" key="5">
    <source>
        <dbReference type="PROSITE" id="PS50931"/>
    </source>
</evidence>
<dbReference type="Pfam" id="PF00126">
    <property type="entry name" value="HTH_1"/>
    <property type="match status" value="1"/>
</dbReference>
<comment type="caution">
    <text evidence="6">The sequence shown here is derived from an EMBL/GenBank/DDBJ whole genome shotgun (WGS) entry which is preliminary data.</text>
</comment>
<dbReference type="GO" id="GO:0003677">
    <property type="term" value="F:DNA binding"/>
    <property type="evidence" value="ECO:0007669"/>
    <property type="project" value="UniProtKB-KW"/>
</dbReference>
<evidence type="ECO:0000256" key="2">
    <source>
        <dbReference type="ARBA" id="ARBA00023015"/>
    </source>
</evidence>
<dbReference type="SUPFAM" id="SSF46785">
    <property type="entry name" value="Winged helix' DNA-binding domain"/>
    <property type="match status" value="1"/>
</dbReference>
<dbReference type="Proteomes" id="UP000274139">
    <property type="component" value="Unassembled WGS sequence"/>
</dbReference>
<keyword evidence="3" id="KW-0238">DNA-binding</keyword>